<dbReference type="InterPro" id="IPR050166">
    <property type="entry name" value="ABC_transporter_ATP-bind"/>
</dbReference>
<dbReference type="PANTHER" id="PTHR42788:SF13">
    <property type="entry name" value="ALIPHATIC SULFONATES IMPORT ATP-BINDING PROTEIN SSUB"/>
    <property type="match status" value="1"/>
</dbReference>
<evidence type="ECO:0000313" key="6">
    <source>
        <dbReference type="EMBL" id="AIB15843.1"/>
    </source>
</evidence>
<proteinExistence type="inferred from homology"/>
<comment type="similarity">
    <text evidence="1">Belongs to the ABC transporter superfamily.</text>
</comment>
<reference evidence="7 9" key="2">
    <citation type="submission" date="2018-09" db="EMBL/GenBank/DDBJ databases">
        <title>Whole genome based analysis of evolution and adaptive divergence in Indian and Brazilian strains of Azospirillum brasilense.</title>
        <authorList>
            <person name="Singh C."/>
            <person name="Tripathi A.K."/>
        </authorList>
    </citation>
    <scope>NUCLEOTIDE SEQUENCE [LARGE SCALE GENOMIC DNA]</scope>
    <source>
        <strain evidence="7 9">MTCC4035</strain>
        <plasmid evidence="7 9">p4</plasmid>
    </source>
</reference>
<dbReference type="EMBL" id="CP032325">
    <property type="protein sequence ID" value="QCN99757.1"/>
    <property type="molecule type" value="Genomic_DNA"/>
</dbReference>
<dbReference type="SMART" id="SM00382">
    <property type="entry name" value="AAA"/>
    <property type="match status" value="1"/>
</dbReference>
<dbReference type="EMBL" id="CP007796">
    <property type="protein sequence ID" value="AIB15843.1"/>
    <property type="molecule type" value="Genomic_DNA"/>
</dbReference>
<dbReference type="Proteomes" id="UP000298595">
    <property type="component" value="Plasmid p4"/>
</dbReference>
<evidence type="ECO:0000313" key="9">
    <source>
        <dbReference type="Proteomes" id="UP000298595"/>
    </source>
</evidence>
<dbReference type="InterPro" id="IPR017871">
    <property type="entry name" value="ABC_transporter-like_CS"/>
</dbReference>
<reference evidence="6 8" key="1">
    <citation type="journal article" date="2014" name="Genome Announc.">
        <title>Complete Genome Sequence of the Model Rhizosphere Strain Azospirillum brasilense Az39, Successfully Applied in Agriculture.</title>
        <authorList>
            <person name="Rivera D."/>
            <person name="Revale S."/>
            <person name="Molina R."/>
            <person name="Gualpa J."/>
            <person name="Puente M."/>
            <person name="Maroniche G."/>
            <person name="Paris G."/>
            <person name="Baker D."/>
            <person name="Clavijo B."/>
            <person name="McLay K."/>
            <person name="Spaepen S."/>
            <person name="Perticari A."/>
            <person name="Vazquez M."/>
            <person name="Wisniewski-Dye F."/>
            <person name="Watkins C."/>
            <person name="Martinez-Abarca F."/>
            <person name="Vanderleyden J."/>
            <person name="Cassan F."/>
        </authorList>
    </citation>
    <scope>NUCLEOTIDE SEQUENCE [LARGE SCALE GENOMIC DNA]</scope>
    <source>
        <strain evidence="6 8">Az39</strain>
        <plasmid evidence="6">AbAZ39_p3</plasmid>
    </source>
</reference>
<dbReference type="InterPro" id="IPR003593">
    <property type="entry name" value="AAA+_ATPase"/>
</dbReference>
<feature type="domain" description="ABC transporter" evidence="5">
    <location>
        <begin position="4"/>
        <end position="234"/>
    </location>
</feature>
<protein>
    <submittedName>
        <fullName evidence="6">ABC transporter ATP-binding protein</fullName>
    </submittedName>
</protein>
<organism evidence="6 8">
    <name type="scientific">Azospirillum argentinense</name>
    <dbReference type="NCBI Taxonomy" id="2970906"/>
    <lineage>
        <taxon>Bacteria</taxon>
        <taxon>Pseudomonadati</taxon>
        <taxon>Pseudomonadota</taxon>
        <taxon>Alphaproteobacteria</taxon>
        <taxon>Rhodospirillales</taxon>
        <taxon>Azospirillaceae</taxon>
        <taxon>Azospirillum</taxon>
    </lineage>
</organism>
<keyword evidence="6" id="KW-0614">Plasmid</keyword>
<keyword evidence="2" id="KW-0813">Transport</keyword>
<dbReference type="GO" id="GO:0005524">
    <property type="term" value="F:ATP binding"/>
    <property type="evidence" value="ECO:0007669"/>
    <property type="project" value="UniProtKB-KW"/>
</dbReference>
<accession>A0A060DXP1</accession>
<dbReference type="InterPro" id="IPR003439">
    <property type="entry name" value="ABC_transporter-like_ATP-bd"/>
</dbReference>
<dbReference type="GO" id="GO:0016887">
    <property type="term" value="F:ATP hydrolysis activity"/>
    <property type="evidence" value="ECO:0007669"/>
    <property type="project" value="InterPro"/>
</dbReference>
<dbReference type="FunFam" id="3.40.50.300:FF:000425">
    <property type="entry name" value="Probable ABC transporter, ATP-binding subunit"/>
    <property type="match status" value="1"/>
</dbReference>
<dbReference type="CDD" id="cd03293">
    <property type="entry name" value="ABC_NrtD_SsuB_transporters"/>
    <property type="match status" value="1"/>
</dbReference>
<evidence type="ECO:0000259" key="5">
    <source>
        <dbReference type="PROSITE" id="PS50893"/>
    </source>
</evidence>
<dbReference type="KEGG" id="aare:D3093_31395"/>
<keyword evidence="3" id="KW-0547">Nucleotide-binding</keyword>
<dbReference type="KEGG" id="abq:ABAZ39_28720"/>
<dbReference type="PROSITE" id="PS50893">
    <property type="entry name" value="ABC_TRANSPORTER_2"/>
    <property type="match status" value="1"/>
</dbReference>
<dbReference type="PANTHER" id="PTHR42788">
    <property type="entry name" value="TAURINE IMPORT ATP-BINDING PROTEIN-RELATED"/>
    <property type="match status" value="1"/>
</dbReference>
<geneLocation type="plasmid" evidence="6 8">
    <name>AbAZ39_p3</name>
</geneLocation>
<evidence type="ECO:0000256" key="1">
    <source>
        <dbReference type="ARBA" id="ARBA00005417"/>
    </source>
</evidence>
<sequence>MGTIRFREVVKTYPGKQPVIALDRVNLDIGEGEFVALLGPSGCGKSTLLNLIAGFEEMTSGALSFNGGTVDSPGPERAVVFQEAALLPWLTVEQNIAFGPSVQKRPRAEYEPKIRELLRLVGLERFAHSLPSQLSGGMRQRVGIARALVMDPKALLMDEPFGALDAQTRMSMQQLLLDVWQSLGTTVLFVTHDIDEAILLADRICIMSARPGRITREITVDLPRPRSVDQLTDPAFIRHKAAIMAEMREAQKEHA</sequence>
<dbReference type="AlphaFoldDB" id="A0A060DXP1"/>
<evidence type="ECO:0000256" key="2">
    <source>
        <dbReference type="ARBA" id="ARBA00022448"/>
    </source>
</evidence>
<dbReference type="RefSeq" id="WP_040137559.1">
    <property type="nucleotide sequence ID" value="NZ_CP007796.1"/>
</dbReference>
<gene>
    <name evidence="6" type="ORF">ABAZ39_28720</name>
    <name evidence="7" type="ORF">D3093_31395</name>
</gene>
<evidence type="ECO:0000313" key="8">
    <source>
        <dbReference type="Proteomes" id="UP000027186"/>
    </source>
</evidence>
<evidence type="ECO:0000313" key="7">
    <source>
        <dbReference type="EMBL" id="QCN99757.1"/>
    </source>
</evidence>
<evidence type="ECO:0000256" key="3">
    <source>
        <dbReference type="ARBA" id="ARBA00022741"/>
    </source>
</evidence>
<dbReference type="InterPro" id="IPR027417">
    <property type="entry name" value="P-loop_NTPase"/>
</dbReference>
<dbReference type="PROSITE" id="PS00211">
    <property type="entry name" value="ABC_TRANSPORTER_1"/>
    <property type="match status" value="1"/>
</dbReference>
<dbReference type="SUPFAM" id="SSF52540">
    <property type="entry name" value="P-loop containing nucleoside triphosphate hydrolases"/>
    <property type="match status" value="1"/>
</dbReference>
<name>A0A060DXP1_9PROT</name>
<geneLocation type="plasmid" evidence="7 9">
    <name>p4</name>
</geneLocation>
<dbReference type="Pfam" id="PF00005">
    <property type="entry name" value="ABC_tran"/>
    <property type="match status" value="1"/>
</dbReference>
<dbReference type="Proteomes" id="UP000027186">
    <property type="component" value="Plasmid AbAZ39_p3"/>
</dbReference>
<keyword evidence="4 6" id="KW-0067">ATP-binding</keyword>
<evidence type="ECO:0000256" key="4">
    <source>
        <dbReference type="ARBA" id="ARBA00022840"/>
    </source>
</evidence>
<dbReference type="GO" id="GO:0015697">
    <property type="term" value="P:quaternary ammonium group transport"/>
    <property type="evidence" value="ECO:0007669"/>
    <property type="project" value="UniProtKB-ARBA"/>
</dbReference>
<dbReference type="Gene3D" id="3.40.50.300">
    <property type="entry name" value="P-loop containing nucleotide triphosphate hydrolases"/>
    <property type="match status" value="1"/>
</dbReference>